<comment type="pathway">
    <text evidence="3 18">Phospholipid metabolism; CDP-diacylglycerol biosynthesis; CDP-diacylglycerol from sn-glycerol 3-phosphate: step 3/3.</text>
</comment>
<dbReference type="Pfam" id="PF01148">
    <property type="entry name" value="CTP_transf_1"/>
    <property type="match status" value="1"/>
</dbReference>
<protein>
    <recommendedName>
        <fullName evidence="7 18">Phosphatidate cytidylyltransferase</fullName>
        <ecNumber evidence="6 18">2.7.7.41</ecNumber>
    </recommendedName>
</protein>
<dbReference type="GO" id="GO:0004605">
    <property type="term" value="F:phosphatidate cytidylyltransferase activity"/>
    <property type="evidence" value="ECO:0007669"/>
    <property type="project" value="UniProtKB-EC"/>
</dbReference>
<evidence type="ECO:0000256" key="3">
    <source>
        <dbReference type="ARBA" id="ARBA00005119"/>
    </source>
</evidence>
<evidence type="ECO:0000256" key="4">
    <source>
        <dbReference type="ARBA" id="ARBA00005189"/>
    </source>
</evidence>
<dbReference type="PANTHER" id="PTHR46382:SF1">
    <property type="entry name" value="PHOSPHATIDATE CYTIDYLYLTRANSFERASE"/>
    <property type="match status" value="1"/>
</dbReference>
<evidence type="ECO:0000313" key="21">
    <source>
        <dbReference type="Proteomes" id="UP000824140"/>
    </source>
</evidence>
<dbReference type="EC" id="2.7.7.41" evidence="6 18"/>
<comment type="similarity">
    <text evidence="5 18">Belongs to the CDS family.</text>
</comment>
<evidence type="ECO:0000256" key="2">
    <source>
        <dbReference type="ARBA" id="ARBA00004651"/>
    </source>
</evidence>
<evidence type="ECO:0000256" key="12">
    <source>
        <dbReference type="ARBA" id="ARBA00022695"/>
    </source>
</evidence>
<evidence type="ECO:0000256" key="1">
    <source>
        <dbReference type="ARBA" id="ARBA00001698"/>
    </source>
</evidence>
<gene>
    <name evidence="20" type="ORF">IAA84_09675</name>
</gene>
<dbReference type="GO" id="GO:0016024">
    <property type="term" value="P:CDP-diacylglycerol biosynthetic process"/>
    <property type="evidence" value="ECO:0007669"/>
    <property type="project" value="TreeGrafter"/>
</dbReference>
<comment type="caution">
    <text evidence="20">The sequence shown here is derived from an EMBL/GenBank/DDBJ whole genome shotgun (WGS) entry which is preliminary data.</text>
</comment>
<feature type="transmembrane region" description="Helical" evidence="19">
    <location>
        <begin position="77"/>
        <end position="101"/>
    </location>
</feature>
<comment type="subcellular location">
    <subcellularLocation>
        <location evidence="2">Cell membrane</location>
        <topology evidence="2">Multi-pass membrane protein</topology>
    </subcellularLocation>
</comment>
<evidence type="ECO:0000256" key="5">
    <source>
        <dbReference type="ARBA" id="ARBA00010185"/>
    </source>
</evidence>
<dbReference type="AlphaFoldDB" id="A0A9D1G197"/>
<evidence type="ECO:0000256" key="17">
    <source>
        <dbReference type="ARBA" id="ARBA00023264"/>
    </source>
</evidence>
<comment type="catalytic activity">
    <reaction evidence="1 18">
        <text>a 1,2-diacyl-sn-glycero-3-phosphate + CTP + H(+) = a CDP-1,2-diacyl-sn-glycerol + diphosphate</text>
        <dbReference type="Rhea" id="RHEA:16229"/>
        <dbReference type="ChEBI" id="CHEBI:15378"/>
        <dbReference type="ChEBI" id="CHEBI:33019"/>
        <dbReference type="ChEBI" id="CHEBI:37563"/>
        <dbReference type="ChEBI" id="CHEBI:58332"/>
        <dbReference type="ChEBI" id="CHEBI:58608"/>
        <dbReference type="EC" id="2.7.7.41"/>
    </reaction>
</comment>
<dbReference type="PROSITE" id="PS01315">
    <property type="entry name" value="CDS"/>
    <property type="match status" value="1"/>
</dbReference>
<reference evidence="20" key="1">
    <citation type="submission" date="2020-10" db="EMBL/GenBank/DDBJ databases">
        <authorList>
            <person name="Gilroy R."/>
        </authorList>
    </citation>
    <scope>NUCLEOTIDE SEQUENCE</scope>
    <source>
        <strain evidence="20">13766</strain>
    </source>
</reference>
<evidence type="ECO:0000256" key="13">
    <source>
        <dbReference type="ARBA" id="ARBA00022989"/>
    </source>
</evidence>
<feature type="transmembrane region" description="Helical" evidence="19">
    <location>
        <begin position="12"/>
        <end position="38"/>
    </location>
</feature>
<keyword evidence="10 18" id="KW-0808">Transferase</keyword>
<keyword evidence="17" id="KW-1208">Phospholipid metabolism</keyword>
<reference evidence="20" key="2">
    <citation type="journal article" date="2021" name="PeerJ">
        <title>Extensive microbial diversity within the chicken gut microbiome revealed by metagenomics and culture.</title>
        <authorList>
            <person name="Gilroy R."/>
            <person name="Ravi A."/>
            <person name="Getino M."/>
            <person name="Pursley I."/>
            <person name="Horton D.L."/>
            <person name="Alikhan N.F."/>
            <person name="Baker D."/>
            <person name="Gharbi K."/>
            <person name="Hall N."/>
            <person name="Watson M."/>
            <person name="Adriaenssens E.M."/>
            <person name="Foster-Nyarko E."/>
            <person name="Jarju S."/>
            <person name="Secka A."/>
            <person name="Antonio M."/>
            <person name="Oren A."/>
            <person name="Chaudhuri R.R."/>
            <person name="La Ragione R."/>
            <person name="Hildebrand F."/>
            <person name="Pallen M.J."/>
        </authorList>
    </citation>
    <scope>NUCLEOTIDE SEQUENCE</scope>
    <source>
        <strain evidence="20">13766</strain>
    </source>
</reference>
<keyword evidence="8" id="KW-1003">Cell membrane</keyword>
<evidence type="ECO:0000256" key="14">
    <source>
        <dbReference type="ARBA" id="ARBA00023098"/>
    </source>
</evidence>
<feature type="transmembrane region" description="Helical" evidence="19">
    <location>
        <begin position="212"/>
        <end position="236"/>
    </location>
</feature>
<evidence type="ECO:0000256" key="11">
    <source>
        <dbReference type="ARBA" id="ARBA00022692"/>
    </source>
</evidence>
<dbReference type="PANTHER" id="PTHR46382">
    <property type="entry name" value="PHOSPHATIDATE CYTIDYLYLTRANSFERASE"/>
    <property type="match status" value="1"/>
</dbReference>
<keyword evidence="15 19" id="KW-0472">Membrane</keyword>
<dbReference type="InterPro" id="IPR000374">
    <property type="entry name" value="PC_trans"/>
</dbReference>
<keyword evidence="13 19" id="KW-1133">Transmembrane helix</keyword>
<evidence type="ECO:0000256" key="6">
    <source>
        <dbReference type="ARBA" id="ARBA00012487"/>
    </source>
</evidence>
<dbReference type="GO" id="GO:0005886">
    <property type="term" value="C:plasma membrane"/>
    <property type="evidence" value="ECO:0007669"/>
    <property type="project" value="UniProtKB-SubCell"/>
</dbReference>
<keyword evidence="16" id="KW-0594">Phospholipid biosynthesis</keyword>
<evidence type="ECO:0000256" key="18">
    <source>
        <dbReference type="RuleBase" id="RU003938"/>
    </source>
</evidence>
<keyword evidence="14" id="KW-0443">Lipid metabolism</keyword>
<proteinExistence type="inferred from homology"/>
<keyword evidence="12 18" id="KW-0548">Nucleotidyltransferase</keyword>
<feature type="transmembrane region" description="Helical" evidence="19">
    <location>
        <begin position="257"/>
        <end position="276"/>
    </location>
</feature>
<evidence type="ECO:0000256" key="7">
    <source>
        <dbReference type="ARBA" id="ARBA00019373"/>
    </source>
</evidence>
<feature type="transmembrane region" description="Helical" evidence="19">
    <location>
        <begin position="50"/>
        <end position="71"/>
    </location>
</feature>
<evidence type="ECO:0000256" key="16">
    <source>
        <dbReference type="ARBA" id="ARBA00023209"/>
    </source>
</evidence>
<name>A0A9D1G197_9FIRM</name>
<feature type="transmembrane region" description="Helical" evidence="19">
    <location>
        <begin position="179"/>
        <end position="200"/>
    </location>
</feature>
<keyword evidence="11 18" id="KW-0812">Transmembrane</keyword>
<feature type="transmembrane region" description="Helical" evidence="19">
    <location>
        <begin position="137"/>
        <end position="158"/>
    </location>
</feature>
<accession>A0A9D1G197</accession>
<evidence type="ECO:0000256" key="8">
    <source>
        <dbReference type="ARBA" id="ARBA00022475"/>
    </source>
</evidence>
<dbReference type="Proteomes" id="UP000824140">
    <property type="component" value="Unassembled WGS sequence"/>
</dbReference>
<keyword evidence="9" id="KW-0444">Lipid biosynthesis</keyword>
<evidence type="ECO:0000256" key="15">
    <source>
        <dbReference type="ARBA" id="ARBA00023136"/>
    </source>
</evidence>
<dbReference type="EMBL" id="DVJN01000189">
    <property type="protein sequence ID" value="HIS93271.1"/>
    <property type="molecule type" value="Genomic_DNA"/>
</dbReference>
<comment type="pathway">
    <text evidence="4">Lipid metabolism.</text>
</comment>
<evidence type="ECO:0000313" key="20">
    <source>
        <dbReference type="EMBL" id="HIS93271.1"/>
    </source>
</evidence>
<feature type="transmembrane region" description="Helical" evidence="19">
    <location>
        <begin position="110"/>
        <end position="131"/>
    </location>
</feature>
<evidence type="ECO:0000256" key="19">
    <source>
        <dbReference type="SAM" id="Phobius"/>
    </source>
</evidence>
<evidence type="ECO:0000256" key="10">
    <source>
        <dbReference type="ARBA" id="ARBA00022679"/>
    </source>
</evidence>
<sequence length="278" mass="30349">MIKRRITGIMLAVLWLFLWFYQGWPLRICMMLVMALGMIEVSQAFGKEKVWPCSVACIAFALFALPAYLFARQELDPFAALSQVLLIAMLCMIVGMSLLVLRGRVDGRSLLAAVFPLLYPGLLFTMLFPLVDLGGRPLVALVLGHALVIALANDLAAYEVGTLFGKRKLSPVISPKKTVEGSLAGFAAGVLAACVLPFLMRLIWPQLQLLPVWMYALLGAFASVAAQLGDLSASYVKRVCEIKDFGSILPGHGGIMDRLDAVLFCGTVCTAFYHWFGI</sequence>
<evidence type="ECO:0000256" key="9">
    <source>
        <dbReference type="ARBA" id="ARBA00022516"/>
    </source>
</evidence>
<organism evidence="20 21">
    <name type="scientific">Candidatus Alectryocaccomicrobium excrementavium</name>
    <dbReference type="NCBI Taxonomy" id="2840668"/>
    <lineage>
        <taxon>Bacteria</taxon>
        <taxon>Bacillati</taxon>
        <taxon>Bacillota</taxon>
        <taxon>Clostridia</taxon>
        <taxon>Candidatus Alectryocaccomicrobium</taxon>
    </lineage>
</organism>